<protein>
    <submittedName>
        <fullName evidence="1">Uncharacterized protein</fullName>
    </submittedName>
</protein>
<dbReference type="Proteomes" id="UP000827549">
    <property type="component" value="Chromosome 7"/>
</dbReference>
<dbReference type="GeneID" id="87812130"/>
<accession>A0AAF1BLU1</accession>
<sequence>MRLSRALVRRMEPSLYTHVWLEPWSSRADHAAVFFFPDSERVRIPGLALHACRGHAYGPIPGRSVAHPVRVGCAIAGCLARAVLRRLDTRTIGPAHHALSRWRPHTSGPPPTVEEVLRLRNPPRLDIPTEVSFYHLSSLAHDAMAGPPGGSSVRSMSAGWCLAVSVFYLDPACSRHRNVPIPYTVTAAATQLVLFLPSTRGPWKTCPVAAKPAYDCPLGVLNRIVTSLAATSSTQVAKKVCIGPMEHLDNDMLNLSHLDDDVTLDKRNDVIRAMIHSMLPSEPWAYMFVQRITFLNLREMKATVGHEVWDWVTVSPGALLTD</sequence>
<evidence type="ECO:0000313" key="1">
    <source>
        <dbReference type="EMBL" id="WOO85467.1"/>
    </source>
</evidence>
<dbReference type="EMBL" id="CP086720">
    <property type="protein sequence ID" value="WOO85467.1"/>
    <property type="molecule type" value="Genomic_DNA"/>
</dbReference>
<dbReference type="AlphaFoldDB" id="A0AAF1BLU1"/>
<gene>
    <name evidence="1" type="ORF">LOC62_07G008966</name>
</gene>
<keyword evidence="2" id="KW-1185">Reference proteome</keyword>
<reference evidence="1" key="1">
    <citation type="submission" date="2023-10" db="EMBL/GenBank/DDBJ databases">
        <authorList>
            <person name="Noh H."/>
        </authorList>
    </citation>
    <scope>NUCLEOTIDE SEQUENCE</scope>
    <source>
        <strain evidence="1">DUCC4014</strain>
    </source>
</reference>
<evidence type="ECO:0000313" key="2">
    <source>
        <dbReference type="Proteomes" id="UP000827549"/>
    </source>
</evidence>
<proteinExistence type="predicted"/>
<dbReference type="RefSeq" id="XP_062631493.1">
    <property type="nucleotide sequence ID" value="XM_062775509.1"/>
</dbReference>
<name>A0AAF1BLU1_9TREE</name>
<organism evidence="1 2">
    <name type="scientific">Vanrija pseudolonga</name>
    <dbReference type="NCBI Taxonomy" id="143232"/>
    <lineage>
        <taxon>Eukaryota</taxon>
        <taxon>Fungi</taxon>
        <taxon>Dikarya</taxon>
        <taxon>Basidiomycota</taxon>
        <taxon>Agaricomycotina</taxon>
        <taxon>Tremellomycetes</taxon>
        <taxon>Trichosporonales</taxon>
        <taxon>Trichosporonaceae</taxon>
        <taxon>Vanrija</taxon>
    </lineage>
</organism>